<evidence type="ECO:0008006" key="6">
    <source>
        <dbReference type="Google" id="ProtNLM"/>
    </source>
</evidence>
<sequence>MYINQTNLSFRGNKSYGNNPKSIVLHHAEASHCSVYDIHQWHLNNGWAGIGYHYFVRKDGSIWKGRPDNVVGSHVLGYNSNTLGICAEGSYMSETMPYAQKQAIVDLCKYLCNKYGISKIYGHREVGSSNCPGTNYPLNEIKNAVSKGGSVPASKPIQQTTNKKHPLINQLYAEMSKQGFNSLPTCRQGAKGNITKTIQQMLINIGYPVGSCGADGCFGQGTVNAVKAFQRDCNLSADGIVGQNTYNALFRNLK</sequence>
<dbReference type="InterPro" id="IPR036505">
    <property type="entry name" value="Amidase/PGRP_sf"/>
</dbReference>
<dbReference type="SUPFAM" id="SSF55846">
    <property type="entry name" value="N-acetylmuramoyl-L-alanine amidase-like"/>
    <property type="match status" value="1"/>
</dbReference>
<accession>A0A1S9I911</accession>
<dbReference type="InterPro" id="IPR006619">
    <property type="entry name" value="PGRP_domain_met/bac"/>
</dbReference>
<reference evidence="4 5" key="1">
    <citation type="submission" date="2016-12" db="EMBL/GenBank/DDBJ databases">
        <title>Clostridium tepidum sp. nov., a close relative of Clostridium sporogenes and Clostridium botulinum Group I.</title>
        <authorList>
            <person name="Dobritsa A.P."/>
            <person name="Kutumbaka K.K."/>
            <person name="Werner K."/>
            <person name="Wiedmann M."/>
            <person name="Asmus A."/>
            <person name="Samadpour M."/>
        </authorList>
    </citation>
    <scope>NUCLEOTIDE SEQUENCE [LARGE SCALE GENOMIC DNA]</scope>
    <source>
        <strain evidence="4 5">IEH 97212</strain>
    </source>
</reference>
<proteinExistence type="inferred from homology"/>
<evidence type="ECO:0000313" key="4">
    <source>
        <dbReference type="EMBL" id="OOO66789.1"/>
    </source>
</evidence>
<evidence type="ECO:0000256" key="1">
    <source>
        <dbReference type="ARBA" id="ARBA00007553"/>
    </source>
</evidence>
<gene>
    <name evidence="4" type="ORF">BS638_06590</name>
</gene>
<dbReference type="AlphaFoldDB" id="A0A1S9I911"/>
<comment type="similarity">
    <text evidence="1">Belongs to the N-acetylmuramoyl-L-alanine amidase 2 family.</text>
</comment>
<evidence type="ECO:0000313" key="5">
    <source>
        <dbReference type="Proteomes" id="UP000190256"/>
    </source>
</evidence>
<dbReference type="GO" id="GO:0009253">
    <property type="term" value="P:peptidoglycan catabolic process"/>
    <property type="evidence" value="ECO:0007669"/>
    <property type="project" value="InterPro"/>
</dbReference>
<dbReference type="CDD" id="cd06583">
    <property type="entry name" value="PGRP"/>
    <property type="match status" value="1"/>
</dbReference>
<feature type="domain" description="N-acetylmuramoyl-L-alanine amidase" evidence="2">
    <location>
        <begin position="8"/>
        <end position="133"/>
    </location>
</feature>
<evidence type="ECO:0000259" key="3">
    <source>
        <dbReference type="SMART" id="SM00701"/>
    </source>
</evidence>
<dbReference type="SMART" id="SM00644">
    <property type="entry name" value="Ami_2"/>
    <property type="match status" value="1"/>
</dbReference>
<dbReference type="InterPro" id="IPR002477">
    <property type="entry name" value="Peptidoglycan-bd-like"/>
</dbReference>
<feature type="domain" description="Peptidoglycan recognition protein family" evidence="3">
    <location>
        <begin position="8"/>
        <end position="127"/>
    </location>
</feature>
<dbReference type="SMART" id="SM00701">
    <property type="entry name" value="PGRP"/>
    <property type="match status" value="1"/>
</dbReference>
<dbReference type="Gene3D" id="3.40.80.10">
    <property type="entry name" value="Peptidoglycan recognition protein-like"/>
    <property type="match status" value="1"/>
</dbReference>
<dbReference type="RefSeq" id="WP_078054582.1">
    <property type="nucleotide sequence ID" value="NZ_MRAE01000012.1"/>
</dbReference>
<comment type="caution">
    <text evidence="4">The sequence shown here is derived from an EMBL/GenBank/DDBJ whole genome shotgun (WGS) entry which is preliminary data.</text>
</comment>
<dbReference type="PANTHER" id="PTHR11022:SF41">
    <property type="entry name" value="PEPTIDOGLYCAN-RECOGNITION PROTEIN LC-RELATED"/>
    <property type="match status" value="1"/>
</dbReference>
<evidence type="ECO:0000259" key="2">
    <source>
        <dbReference type="SMART" id="SM00644"/>
    </source>
</evidence>
<organism evidence="4 5">
    <name type="scientific">Clostridium tepidum</name>
    <dbReference type="NCBI Taxonomy" id="1962263"/>
    <lineage>
        <taxon>Bacteria</taxon>
        <taxon>Bacillati</taxon>
        <taxon>Bacillota</taxon>
        <taxon>Clostridia</taxon>
        <taxon>Eubacteriales</taxon>
        <taxon>Clostridiaceae</taxon>
        <taxon>Clostridium</taxon>
    </lineage>
</organism>
<dbReference type="Pfam" id="PF01471">
    <property type="entry name" value="PG_binding_1"/>
    <property type="match status" value="1"/>
</dbReference>
<dbReference type="GO" id="GO:0008270">
    <property type="term" value="F:zinc ion binding"/>
    <property type="evidence" value="ECO:0007669"/>
    <property type="project" value="InterPro"/>
</dbReference>
<dbReference type="Gene3D" id="1.10.101.10">
    <property type="entry name" value="PGBD-like superfamily/PGBD"/>
    <property type="match status" value="1"/>
</dbReference>
<dbReference type="GO" id="GO:0008745">
    <property type="term" value="F:N-acetylmuramoyl-L-alanine amidase activity"/>
    <property type="evidence" value="ECO:0007669"/>
    <property type="project" value="InterPro"/>
</dbReference>
<dbReference type="InterPro" id="IPR036366">
    <property type="entry name" value="PGBDSf"/>
</dbReference>
<dbReference type="EMBL" id="MRAE01000012">
    <property type="protein sequence ID" value="OOO66789.1"/>
    <property type="molecule type" value="Genomic_DNA"/>
</dbReference>
<dbReference type="PANTHER" id="PTHR11022">
    <property type="entry name" value="PEPTIDOGLYCAN RECOGNITION PROTEIN"/>
    <property type="match status" value="1"/>
</dbReference>
<dbReference type="InterPro" id="IPR015510">
    <property type="entry name" value="PGRP"/>
</dbReference>
<dbReference type="SUPFAM" id="SSF47090">
    <property type="entry name" value="PGBD-like"/>
    <property type="match status" value="1"/>
</dbReference>
<dbReference type="Pfam" id="PF01510">
    <property type="entry name" value="Amidase_2"/>
    <property type="match status" value="1"/>
</dbReference>
<dbReference type="OrthoDB" id="9811296at2"/>
<protein>
    <recommendedName>
        <fullName evidence="6">N-acetylmuramoyl-L-alanine amidase</fullName>
    </recommendedName>
</protein>
<name>A0A1S9I911_9CLOT</name>
<dbReference type="Proteomes" id="UP000190256">
    <property type="component" value="Unassembled WGS sequence"/>
</dbReference>
<dbReference type="InterPro" id="IPR036365">
    <property type="entry name" value="PGBD-like_sf"/>
</dbReference>
<dbReference type="InterPro" id="IPR002502">
    <property type="entry name" value="Amidase_domain"/>
</dbReference>